<comment type="function">
    <text evidence="7">DNA-dependent RNA polymerase which catalyzes the transcription of DNA into RNA using the four ribonucleoside triphosphates as substrates.</text>
</comment>
<name>A0A8H3IS51_9LECA</name>
<feature type="region of interest" description="Disordered" evidence="8">
    <location>
        <begin position="1"/>
        <end position="71"/>
    </location>
</feature>
<evidence type="ECO:0000256" key="8">
    <source>
        <dbReference type="SAM" id="MobiDB-lite"/>
    </source>
</evidence>
<evidence type="ECO:0000256" key="5">
    <source>
        <dbReference type="ARBA" id="ARBA00023163"/>
    </source>
</evidence>
<feature type="region of interest" description="Disordered" evidence="8">
    <location>
        <begin position="212"/>
        <end position="237"/>
    </location>
</feature>
<dbReference type="AlphaFoldDB" id="A0A8H3IS51"/>
<dbReference type="Proteomes" id="UP000664534">
    <property type="component" value="Unassembled WGS sequence"/>
</dbReference>
<proteinExistence type="inferred from homology"/>
<reference evidence="10" key="1">
    <citation type="submission" date="2021-03" db="EMBL/GenBank/DDBJ databases">
        <authorList>
            <person name="Tagirdzhanova G."/>
        </authorList>
    </citation>
    <scope>NUCLEOTIDE SEQUENCE</scope>
</reference>
<sequence>MSVETVSAQLGRKKHGKSKNKDVERSEKKRKRNAVDEVEVGLASPTKKHRSSQRPKSSTGQFRPTTALREEPVSPFYQQTSSLYLPLPPISQKHALQGICAEHISPLILTYYPPFNGVVISYSNARLSTDPQTEASNPAYARAIDEYASSFIWLTADFVIFKPRKGSVLEGYVNLQSESTIGLLYLNFFNASIDRRRLPKEWTWIPGGMKAPGKRKLKKAAEDTTSDSDGAEADKDDAAGQILEDSEGYFQDQGGRKIEGLLRFRVKNVDTSKSIDRETGFVSIEGTMLSEDQERQLQEQERIRIPDMRRKQLGWHNEPPNAMTGAIVNGFDGAMDIDDTPSSKHRATY</sequence>
<dbReference type="InterPro" id="IPR036898">
    <property type="entry name" value="RNA_pol_Rpb7-like_N_sf"/>
</dbReference>
<keyword evidence="11" id="KW-1185">Reference proteome</keyword>
<evidence type="ECO:0000256" key="4">
    <source>
        <dbReference type="ARBA" id="ARBA00022553"/>
    </source>
</evidence>
<keyword evidence="6 7" id="KW-0539">Nucleus</keyword>
<evidence type="ECO:0000256" key="3">
    <source>
        <dbReference type="ARBA" id="ARBA00022478"/>
    </source>
</evidence>
<dbReference type="InterPro" id="IPR045113">
    <property type="entry name" value="Rpb7-like"/>
</dbReference>
<evidence type="ECO:0000256" key="2">
    <source>
        <dbReference type="ARBA" id="ARBA00005930"/>
    </source>
</evidence>
<organism evidence="10 11">
    <name type="scientific">Imshaugia aleurites</name>
    <dbReference type="NCBI Taxonomy" id="172621"/>
    <lineage>
        <taxon>Eukaryota</taxon>
        <taxon>Fungi</taxon>
        <taxon>Dikarya</taxon>
        <taxon>Ascomycota</taxon>
        <taxon>Pezizomycotina</taxon>
        <taxon>Lecanoromycetes</taxon>
        <taxon>OSLEUM clade</taxon>
        <taxon>Lecanoromycetidae</taxon>
        <taxon>Lecanorales</taxon>
        <taxon>Lecanorineae</taxon>
        <taxon>Parmeliaceae</taxon>
        <taxon>Imshaugia</taxon>
    </lineage>
</organism>
<comment type="similarity">
    <text evidence="2">Belongs to the eukaryotic RPA43 RNA polymerase subunit family.</text>
</comment>
<dbReference type="GO" id="GO:0006362">
    <property type="term" value="P:transcription elongation by RNA polymerase I"/>
    <property type="evidence" value="ECO:0007669"/>
    <property type="project" value="UniProtKB-ARBA"/>
</dbReference>
<dbReference type="PANTHER" id="PTHR12709">
    <property type="entry name" value="DNA-DIRECTED RNA POLYMERASE II, III"/>
    <property type="match status" value="1"/>
</dbReference>
<feature type="compositionally biased region" description="Polar residues" evidence="8">
    <location>
        <begin position="54"/>
        <end position="64"/>
    </location>
</feature>
<comment type="caution">
    <text evidence="10">The sequence shown here is derived from an EMBL/GenBank/DDBJ whole genome shotgun (WGS) entry which is preliminary data.</text>
</comment>
<evidence type="ECO:0000256" key="7">
    <source>
        <dbReference type="RuleBase" id="RU369086"/>
    </source>
</evidence>
<dbReference type="GO" id="GO:0006361">
    <property type="term" value="P:transcription initiation at RNA polymerase I promoter"/>
    <property type="evidence" value="ECO:0007669"/>
    <property type="project" value="UniProtKB-ARBA"/>
</dbReference>
<evidence type="ECO:0000256" key="1">
    <source>
        <dbReference type="ARBA" id="ARBA00004604"/>
    </source>
</evidence>
<dbReference type="FunFam" id="3.30.1490.120:FF:000004">
    <property type="entry name" value="RNA polymerase I subunit Rpa43"/>
    <property type="match status" value="1"/>
</dbReference>
<dbReference type="PANTHER" id="PTHR12709:SF5">
    <property type="entry name" value="DNA-DIRECTED RNA POLYMERASE I SUBUNIT RPA43"/>
    <property type="match status" value="1"/>
</dbReference>
<dbReference type="Pfam" id="PF17875">
    <property type="entry name" value="RPA43_OB"/>
    <property type="match status" value="1"/>
</dbReference>
<dbReference type="InterPro" id="IPR041178">
    <property type="entry name" value="RPA43_OB"/>
</dbReference>
<keyword evidence="3 7" id="KW-0240">DNA-directed RNA polymerase</keyword>
<dbReference type="GO" id="GO:0005736">
    <property type="term" value="C:RNA polymerase I complex"/>
    <property type="evidence" value="ECO:0007669"/>
    <property type="project" value="UniProtKB-ARBA"/>
</dbReference>
<comment type="subcellular location">
    <subcellularLocation>
        <location evidence="1">Nucleus</location>
        <location evidence="1">Nucleolus</location>
    </subcellularLocation>
</comment>
<dbReference type="EMBL" id="CAJPDT010000054">
    <property type="protein sequence ID" value="CAF9929573.1"/>
    <property type="molecule type" value="Genomic_DNA"/>
</dbReference>
<feature type="domain" description="RPA43 OB" evidence="9">
    <location>
        <begin position="163"/>
        <end position="289"/>
    </location>
</feature>
<dbReference type="Gene3D" id="3.30.1490.120">
    <property type="entry name" value="RNA polymerase Rpb7-like, N-terminal domain"/>
    <property type="match status" value="1"/>
</dbReference>
<keyword evidence="4" id="KW-0597">Phosphoprotein</keyword>
<dbReference type="OrthoDB" id="10250504at2759"/>
<gene>
    <name evidence="10" type="ORF">IMSHALPRED_007943</name>
</gene>
<evidence type="ECO:0000313" key="11">
    <source>
        <dbReference type="Proteomes" id="UP000664534"/>
    </source>
</evidence>
<evidence type="ECO:0000259" key="9">
    <source>
        <dbReference type="Pfam" id="PF17875"/>
    </source>
</evidence>
<protein>
    <recommendedName>
        <fullName evidence="7">DNA-directed RNA polymerase subunit</fullName>
    </recommendedName>
</protein>
<accession>A0A8H3IS51</accession>
<evidence type="ECO:0000256" key="6">
    <source>
        <dbReference type="ARBA" id="ARBA00023242"/>
    </source>
</evidence>
<dbReference type="InterPro" id="IPR041901">
    <property type="entry name" value="RNAP_I_Rpa43_N"/>
</dbReference>
<dbReference type="Gene3D" id="2.40.50.1060">
    <property type="match status" value="1"/>
</dbReference>
<evidence type="ECO:0000313" key="10">
    <source>
        <dbReference type="EMBL" id="CAF9929573.1"/>
    </source>
</evidence>
<keyword evidence="5 7" id="KW-0804">Transcription</keyword>
<dbReference type="CDD" id="cd04328">
    <property type="entry name" value="RNAP_I_Rpa43_N"/>
    <property type="match status" value="1"/>
</dbReference>